<sequence length="333" mass="35137">MTTTTAPAVELRDLRKTFRGTGKGTRGRQGSREARTVTAVDGLDLTIEPGEVVAFLGPNGAGKTTTLDMILGLTSPTSGTARTYGEEPRRAVAAGRVSAVLQSGGLLPDLTVRETVRLVAALFPRHEDVDDVLARAGLTGLGGRRVSKCSGGEQQRLRFALALLPSPDLLVLDEPTSGMDVTARRDFWATMHADADAGRTVVFATHYLEEAEDFARRIVLVAGGRVVADGTTAELRAQATGRLVSAQIGAGELARVTDVLQRVAGVDDVDHTGTPAGGIRVLVRCTDSDTVARTLMTDLGACELEISRGSLDQTFLEITEQAEQAAATTETAR</sequence>
<proteinExistence type="predicted"/>
<dbReference type="RefSeq" id="WP_154592751.1">
    <property type="nucleotide sequence ID" value="NZ_WLVL01000019.1"/>
</dbReference>
<evidence type="ECO:0000256" key="1">
    <source>
        <dbReference type="ARBA" id="ARBA00004202"/>
    </source>
</evidence>
<evidence type="ECO:0000256" key="5">
    <source>
        <dbReference type="ARBA" id="ARBA00023251"/>
    </source>
</evidence>
<dbReference type="GO" id="GO:0005524">
    <property type="term" value="F:ATP binding"/>
    <property type="evidence" value="ECO:0007669"/>
    <property type="project" value="UniProtKB-KW"/>
</dbReference>
<evidence type="ECO:0000256" key="3">
    <source>
        <dbReference type="ARBA" id="ARBA00022741"/>
    </source>
</evidence>
<dbReference type="SUPFAM" id="SSF52540">
    <property type="entry name" value="P-loop containing nucleoside triphosphate hydrolases"/>
    <property type="match status" value="1"/>
</dbReference>
<keyword evidence="8" id="KW-1185">Reference proteome</keyword>
<protein>
    <submittedName>
        <fullName evidence="7">ATP-binding cassette domain-containing protein</fullName>
    </submittedName>
</protein>
<dbReference type="GO" id="GO:0005886">
    <property type="term" value="C:plasma membrane"/>
    <property type="evidence" value="ECO:0007669"/>
    <property type="project" value="UniProtKB-SubCell"/>
</dbReference>
<dbReference type="InterPro" id="IPR003593">
    <property type="entry name" value="AAA+_ATPase"/>
</dbReference>
<dbReference type="Gene3D" id="3.40.50.300">
    <property type="entry name" value="P-loop containing nucleotide triphosphate hydrolases"/>
    <property type="match status" value="1"/>
</dbReference>
<evidence type="ECO:0000256" key="4">
    <source>
        <dbReference type="ARBA" id="ARBA00022840"/>
    </source>
</evidence>
<evidence type="ECO:0000256" key="2">
    <source>
        <dbReference type="ARBA" id="ARBA00022448"/>
    </source>
</evidence>
<comment type="caution">
    <text evidence="7">The sequence shown here is derived from an EMBL/GenBank/DDBJ whole genome shotgun (WGS) entry which is preliminary data.</text>
</comment>
<dbReference type="SMART" id="SM00382">
    <property type="entry name" value="AAA"/>
    <property type="match status" value="1"/>
</dbReference>
<organism evidence="7 8">
    <name type="scientific">Arsenicicoccus cauae</name>
    <dbReference type="NCBI Taxonomy" id="2663847"/>
    <lineage>
        <taxon>Bacteria</taxon>
        <taxon>Bacillati</taxon>
        <taxon>Actinomycetota</taxon>
        <taxon>Actinomycetes</taxon>
        <taxon>Micrococcales</taxon>
        <taxon>Intrasporangiaceae</taxon>
        <taxon>Arsenicicoccus</taxon>
    </lineage>
</organism>
<dbReference type="InterPro" id="IPR050763">
    <property type="entry name" value="ABC_transporter_ATP-binding"/>
</dbReference>
<dbReference type="PROSITE" id="PS50893">
    <property type="entry name" value="ABC_TRANSPORTER_2"/>
    <property type="match status" value="1"/>
</dbReference>
<dbReference type="EMBL" id="WLVL01000019">
    <property type="protein sequence ID" value="MTB71423.1"/>
    <property type="molecule type" value="Genomic_DNA"/>
</dbReference>
<dbReference type="CDD" id="cd03230">
    <property type="entry name" value="ABC_DR_subfamily_A"/>
    <property type="match status" value="1"/>
</dbReference>
<accession>A0A6I3IFK6</accession>
<dbReference type="PANTHER" id="PTHR42711:SF17">
    <property type="entry name" value="ABC TRANSPORTER ATP-BINDING PROTEIN"/>
    <property type="match status" value="1"/>
</dbReference>
<dbReference type="PROSITE" id="PS00211">
    <property type="entry name" value="ABC_TRANSPORTER_1"/>
    <property type="match status" value="1"/>
</dbReference>
<dbReference type="GO" id="GO:0016887">
    <property type="term" value="F:ATP hydrolysis activity"/>
    <property type="evidence" value="ECO:0007669"/>
    <property type="project" value="InterPro"/>
</dbReference>
<dbReference type="InterPro" id="IPR017871">
    <property type="entry name" value="ABC_transporter-like_CS"/>
</dbReference>
<dbReference type="GO" id="GO:0046677">
    <property type="term" value="P:response to antibiotic"/>
    <property type="evidence" value="ECO:0007669"/>
    <property type="project" value="UniProtKB-KW"/>
</dbReference>
<reference evidence="7 8" key="1">
    <citation type="submission" date="2019-11" db="EMBL/GenBank/DDBJ databases">
        <title>Whole genome sequencing identifies a novel species of the genus Arsenicicoccus isolated from human blood.</title>
        <authorList>
            <person name="Jeong J.H."/>
            <person name="Kweon O.J."/>
            <person name="Kim H.R."/>
            <person name="Kim T.-H."/>
            <person name="Ha S.-M."/>
            <person name="Lee M.-K."/>
        </authorList>
    </citation>
    <scope>NUCLEOTIDE SEQUENCE [LARGE SCALE GENOMIC DNA]</scope>
    <source>
        <strain evidence="7 8">MKL-02</strain>
    </source>
</reference>
<dbReference type="Pfam" id="PF00005">
    <property type="entry name" value="ABC_tran"/>
    <property type="match status" value="1"/>
</dbReference>
<evidence type="ECO:0000313" key="7">
    <source>
        <dbReference type="EMBL" id="MTB71423.1"/>
    </source>
</evidence>
<dbReference type="Proteomes" id="UP000431092">
    <property type="component" value="Unassembled WGS sequence"/>
</dbReference>
<keyword evidence="4 7" id="KW-0067">ATP-binding</keyword>
<name>A0A6I3IFK6_9MICO</name>
<keyword evidence="5" id="KW-0046">Antibiotic resistance</keyword>
<dbReference type="InterPro" id="IPR003439">
    <property type="entry name" value="ABC_transporter-like_ATP-bd"/>
</dbReference>
<dbReference type="AlphaFoldDB" id="A0A6I3IFK6"/>
<keyword evidence="3" id="KW-0547">Nucleotide-binding</keyword>
<evidence type="ECO:0000259" key="6">
    <source>
        <dbReference type="PROSITE" id="PS50893"/>
    </source>
</evidence>
<gene>
    <name evidence="7" type="ORF">GGG17_05460</name>
</gene>
<evidence type="ECO:0000313" key="8">
    <source>
        <dbReference type="Proteomes" id="UP000431092"/>
    </source>
</evidence>
<keyword evidence="2" id="KW-0813">Transport</keyword>
<dbReference type="PANTHER" id="PTHR42711">
    <property type="entry name" value="ABC TRANSPORTER ATP-BINDING PROTEIN"/>
    <property type="match status" value="1"/>
</dbReference>
<feature type="domain" description="ABC transporter" evidence="6">
    <location>
        <begin position="9"/>
        <end position="248"/>
    </location>
</feature>
<comment type="subcellular location">
    <subcellularLocation>
        <location evidence="1">Cell membrane</location>
        <topology evidence="1">Peripheral membrane protein</topology>
    </subcellularLocation>
</comment>
<dbReference type="InterPro" id="IPR027417">
    <property type="entry name" value="P-loop_NTPase"/>
</dbReference>